<proteinExistence type="predicted"/>
<organism evidence="1 2">
    <name type="scientific">Hyalomma asiaticum</name>
    <name type="common">Tick</name>
    <dbReference type="NCBI Taxonomy" id="266040"/>
    <lineage>
        <taxon>Eukaryota</taxon>
        <taxon>Metazoa</taxon>
        <taxon>Ecdysozoa</taxon>
        <taxon>Arthropoda</taxon>
        <taxon>Chelicerata</taxon>
        <taxon>Arachnida</taxon>
        <taxon>Acari</taxon>
        <taxon>Parasitiformes</taxon>
        <taxon>Ixodida</taxon>
        <taxon>Ixodoidea</taxon>
        <taxon>Ixodidae</taxon>
        <taxon>Hyalomminae</taxon>
        <taxon>Hyalomma</taxon>
    </lineage>
</organism>
<dbReference type="Proteomes" id="UP000821845">
    <property type="component" value="Chromosome 6"/>
</dbReference>
<comment type="caution">
    <text evidence="1">The sequence shown here is derived from an EMBL/GenBank/DDBJ whole genome shotgun (WGS) entry which is preliminary data.</text>
</comment>
<gene>
    <name evidence="1" type="ORF">HPB50_018012</name>
</gene>
<name>A0ACB7S1M9_HYAAI</name>
<protein>
    <submittedName>
        <fullName evidence="1">Uncharacterized protein</fullName>
    </submittedName>
</protein>
<dbReference type="EMBL" id="CM023486">
    <property type="protein sequence ID" value="KAH6928630.1"/>
    <property type="molecule type" value="Genomic_DNA"/>
</dbReference>
<accession>A0ACB7S1M9</accession>
<keyword evidence="2" id="KW-1185">Reference proteome</keyword>
<reference evidence="1" key="1">
    <citation type="submission" date="2020-05" db="EMBL/GenBank/DDBJ databases">
        <title>Large-scale comparative analyses of tick genomes elucidate their genetic diversity and vector capacities.</title>
        <authorList>
            <person name="Jia N."/>
            <person name="Wang J."/>
            <person name="Shi W."/>
            <person name="Du L."/>
            <person name="Sun Y."/>
            <person name="Zhan W."/>
            <person name="Jiang J."/>
            <person name="Wang Q."/>
            <person name="Zhang B."/>
            <person name="Ji P."/>
            <person name="Sakyi L.B."/>
            <person name="Cui X."/>
            <person name="Yuan T."/>
            <person name="Jiang B."/>
            <person name="Yang W."/>
            <person name="Lam T.T.-Y."/>
            <person name="Chang Q."/>
            <person name="Ding S."/>
            <person name="Wang X."/>
            <person name="Zhu J."/>
            <person name="Ruan X."/>
            <person name="Zhao L."/>
            <person name="Wei J."/>
            <person name="Que T."/>
            <person name="Du C."/>
            <person name="Cheng J."/>
            <person name="Dai P."/>
            <person name="Han X."/>
            <person name="Huang E."/>
            <person name="Gao Y."/>
            <person name="Liu J."/>
            <person name="Shao H."/>
            <person name="Ye R."/>
            <person name="Li L."/>
            <person name="Wei W."/>
            <person name="Wang X."/>
            <person name="Wang C."/>
            <person name="Yang T."/>
            <person name="Huo Q."/>
            <person name="Li W."/>
            <person name="Guo W."/>
            <person name="Chen H."/>
            <person name="Zhou L."/>
            <person name="Ni X."/>
            <person name="Tian J."/>
            <person name="Zhou Y."/>
            <person name="Sheng Y."/>
            <person name="Liu T."/>
            <person name="Pan Y."/>
            <person name="Xia L."/>
            <person name="Li J."/>
            <person name="Zhao F."/>
            <person name="Cao W."/>
        </authorList>
    </citation>
    <scope>NUCLEOTIDE SEQUENCE</scope>
    <source>
        <strain evidence="1">Hyas-2018</strain>
    </source>
</reference>
<evidence type="ECO:0000313" key="1">
    <source>
        <dbReference type="EMBL" id="KAH6928630.1"/>
    </source>
</evidence>
<evidence type="ECO:0000313" key="2">
    <source>
        <dbReference type="Proteomes" id="UP000821845"/>
    </source>
</evidence>
<sequence length="166" mass="17952">MGPSVVLVLAAVVATRVVVPSGSRGRHKAGPRHRITREQNPKERLTRSQGLATPQAVGPGAAERPLAIAAERWVKEEEGNDSCRPCSFFEPLRAPRVGSAVVVPHPSRLHGLCRLPADFCKEENLGAEEESLGRDPNFLPPLAGFFALSCIFLPPPVLLSRHPSLF</sequence>